<dbReference type="Gene3D" id="3.40.570.10">
    <property type="entry name" value="Extracellular Endonuclease, subunit A"/>
    <property type="match status" value="1"/>
</dbReference>
<gene>
    <name evidence="3" type="ORF">Bun01g_23660</name>
</gene>
<organism evidence="3 4">
    <name type="scientific">Bacteroides uniformis</name>
    <dbReference type="NCBI Taxonomy" id="820"/>
    <lineage>
        <taxon>Bacteria</taxon>
        <taxon>Pseudomonadati</taxon>
        <taxon>Bacteroidota</taxon>
        <taxon>Bacteroidia</taxon>
        <taxon>Bacteroidales</taxon>
        <taxon>Bacteroidaceae</taxon>
        <taxon>Bacteroides</taxon>
    </lineage>
</organism>
<feature type="signal peptide" evidence="2">
    <location>
        <begin position="1"/>
        <end position="21"/>
    </location>
</feature>
<dbReference type="AlphaFoldDB" id="A0A4Y1VGF6"/>
<evidence type="ECO:0000313" key="4">
    <source>
        <dbReference type="Proteomes" id="UP000320533"/>
    </source>
</evidence>
<feature type="chain" id="PRO_5021292261" description="Lipoprotein" evidence="2">
    <location>
        <begin position="22"/>
        <end position="266"/>
    </location>
</feature>
<name>A0A4Y1VGF6_BACUN</name>
<dbReference type="KEGG" id="bun:Bun01g_23660"/>
<sequence length="266" mass="30114">MKKLSLMFLLLVAGLYFTACGDDSDVPANGYIETTEEGSATYVLKGYEDASDGFNVFEGEGFEKSFYILEKKFTGSAWSFVKAASGPLSAMAEIPADNVWQVDMDVVEGANYWARNKGMTKYTFMKMRVAYIEGNNVALEYAIAGTKDRDLSENENANQPQSDNVSMTALEVPFLNPDHTYADYFVTYKDKQVQNFVLEYVPEKKHSAWVAFCFDSVTSQDNVKRTDAWNQDDPNIDNSVEPNESMHKRRWLRQGSPLRQRGPRIL</sequence>
<feature type="compositionally biased region" description="Polar residues" evidence="1">
    <location>
        <begin position="228"/>
        <end position="242"/>
    </location>
</feature>
<dbReference type="RefSeq" id="WP_232058961.1">
    <property type="nucleotide sequence ID" value="NZ_AP019724.1"/>
</dbReference>
<feature type="region of interest" description="Disordered" evidence="1">
    <location>
        <begin position="226"/>
        <end position="266"/>
    </location>
</feature>
<evidence type="ECO:0000256" key="1">
    <source>
        <dbReference type="SAM" id="MobiDB-lite"/>
    </source>
</evidence>
<reference evidence="3 4" key="1">
    <citation type="submission" date="2019-06" db="EMBL/GenBank/DDBJ databases">
        <title>Complete genome sequence of Bacteroides uniformis NBRC 113350.</title>
        <authorList>
            <person name="Miura T."/>
            <person name="Furukawa M."/>
            <person name="Shimamura M."/>
            <person name="Ohyama Y."/>
            <person name="Yamazoe A."/>
            <person name="Kawasaki H."/>
        </authorList>
    </citation>
    <scope>NUCLEOTIDE SEQUENCE [LARGE SCALE GENOMIC DNA]</scope>
    <source>
        <strain evidence="3 4">NBRC 113350</strain>
    </source>
</reference>
<evidence type="ECO:0008006" key="5">
    <source>
        <dbReference type="Google" id="ProtNLM"/>
    </source>
</evidence>
<protein>
    <recommendedName>
        <fullName evidence="5">Lipoprotein</fullName>
    </recommendedName>
</protein>
<dbReference type="InterPro" id="IPR044929">
    <property type="entry name" value="DNA/RNA_non-sp_Endonuclease_sf"/>
</dbReference>
<accession>A0A4Y1VGF6</accession>
<evidence type="ECO:0000256" key="2">
    <source>
        <dbReference type="SAM" id="SignalP"/>
    </source>
</evidence>
<evidence type="ECO:0000313" key="3">
    <source>
        <dbReference type="EMBL" id="BBK87996.1"/>
    </source>
</evidence>
<dbReference type="EMBL" id="AP019724">
    <property type="protein sequence ID" value="BBK87996.1"/>
    <property type="molecule type" value="Genomic_DNA"/>
</dbReference>
<proteinExistence type="predicted"/>
<keyword evidence="2" id="KW-0732">Signal</keyword>
<dbReference type="Proteomes" id="UP000320533">
    <property type="component" value="Chromosome"/>
</dbReference>